<dbReference type="PROSITE" id="PS50261">
    <property type="entry name" value="G_PROTEIN_RECEP_F2_4"/>
    <property type="match status" value="1"/>
</dbReference>
<dbReference type="OrthoDB" id="100006at2759"/>
<feature type="region of interest" description="Disordered" evidence="5">
    <location>
        <begin position="331"/>
        <end position="356"/>
    </location>
</feature>
<keyword evidence="3 6" id="KW-1133">Transmembrane helix</keyword>
<dbReference type="GO" id="GO:0048512">
    <property type="term" value="P:circadian behavior"/>
    <property type="evidence" value="ECO:0007669"/>
    <property type="project" value="Ensembl"/>
</dbReference>
<dbReference type="InterPro" id="IPR022343">
    <property type="entry name" value="GCR1-cAMP_receptor"/>
</dbReference>
<keyword evidence="2 6" id="KW-0812">Transmembrane</keyword>
<evidence type="ECO:0000313" key="13">
    <source>
        <dbReference type="Proteomes" id="UP000694429"/>
    </source>
</evidence>
<dbReference type="Gene3D" id="1.20.1070.10">
    <property type="entry name" value="Rhodopsin 7-helix transmembrane proteins"/>
    <property type="match status" value="1"/>
</dbReference>
<dbReference type="Ensembl" id="ENSCAFT00040024905.1">
    <property type="protein sequence ID" value="ENSCAFP00040021656.1"/>
    <property type="gene ID" value="ENSCAFG00040013482.1"/>
</dbReference>
<feature type="domain" description="G-protein coupled receptors family 2 profile 2" evidence="7">
    <location>
        <begin position="14"/>
        <end position="172"/>
    </location>
</feature>
<dbReference type="PANTHER" id="PTHR23112">
    <property type="entry name" value="G PROTEIN-COUPLED RECEPTOR 157-RELATED"/>
    <property type="match status" value="1"/>
</dbReference>
<dbReference type="InterPro" id="IPR017981">
    <property type="entry name" value="GPCR_2-like_7TM"/>
</dbReference>
<dbReference type="GO" id="GO:0060019">
    <property type="term" value="P:radial glial cell differentiation"/>
    <property type="evidence" value="ECO:0007669"/>
    <property type="project" value="Ensembl"/>
</dbReference>
<evidence type="ECO:0000256" key="1">
    <source>
        <dbReference type="ARBA" id="ARBA00004141"/>
    </source>
</evidence>
<dbReference type="SUPFAM" id="SSF81321">
    <property type="entry name" value="Family A G protein-coupled receptor-like"/>
    <property type="match status" value="1"/>
</dbReference>
<organism evidence="10 13">
    <name type="scientific">Canis lupus familiaris</name>
    <name type="common">Dog</name>
    <name type="synonym">Canis familiaris</name>
    <dbReference type="NCBI Taxonomy" id="9615"/>
    <lineage>
        <taxon>Eukaryota</taxon>
        <taxon>Metazoa</taxon>
        <taxon>Chordata</taxon>
        <taxon>Craniata</taxon>
        <taxon>Vertebrata</taxon>
        <taxon>Euteleostomi</taxon>
        <taxon>Mammalia</taxon>
        <taxon>Eutheria</taxon>
        <taxon>Laurasiatheria</taxon>
        <taxon>Carnivora</taxon>
        <taxon>Caniformia</taxon>
        <taxon>Canidae</taxon>
        <taxon>Canis</taxon>
    </lineage>
</organism>
<dbReference type="Ensembl" id="ENSCAFT00030011141.1">
    <property type="protein sequence ID" value="ENSCAFP00030009743.1"/>
    <property type="gene ID" value="ENSCAFG00030006069.1"/>
</dbReference>
<feature type="transmembrane region" description="Helical" evidence="6">
    <location>
        <begin position="49"/>
        <end position="67"/>
    </location>
</feature>
<dbReference type="GO" id="GO:0060170">
    <property type="term" value="C:ciliary membrane"/>
    <property type="evidence" value="ECO:0007669"/>
    <property type="project" value="Ensembl"/>
</dbReference>
<dbReference type="InterPro" id="IPR017452">
    <property type="entry name" value="GPCR_Rhodpsn_7TM"/>
</dbReference>
<feature type="transmembrane region" description="Helical" evidence="6">
    <location>
        <begin position="167"/>
        <end position="192"/>
    </location>
</feature>
<evidence type="ECO:0000256" key="5">
    <source>
        <dbReference type="SAM" id="MobiDB-lite"/>
    </source>
</evidence>
<dbReference type="PANTHER" id="PTHR23112:SF47">
    <property type="entry name" value="G-PROTEIN COUPLED RECEPTOR 157"/>
    <property type="match status" value="1"/>
</dbReference>
<dbReference type="AlphaFoldDB" id="A0A8C0MI61"/>
<dbReference type="Proteomes" id="UP000694429">
    <property type="component" value="Chromosome 5"/>
</dbReference>
<dbReference type="PROSITE" id="PS50262">
    <property type="entry name" value="G_PROTEIN_RECEP_F1_2"/>
    <property type="match status" value="1"/>
</dbReference>
<evidence type="ECO:0000259" key="8">
    <source>
        <dbReference type="PROSITE" id="PS50262"/>
    </source>
</evidence>
<feature type="transmembrane region" description="Helical" evidence="6">
    <location>
        <begin position="227"/>
        <end position="247"/>
    </location>
</feature>
<dbReference type="GO" id="GO:0007166">
    <property type="term" value="P:cell surface receptor signaling pathway"/>
    <property type="evidence" value="ECO:0007669"/>
    <property type="project" value="InterPro"/>
</dbReference>
<evidence type="ECO:0000313" key="11">
    <source>
        <dbReference type="Ensembl" id="ENSCAFP00040021656.1"/>
    </source>
</evidence>
<name>A0A8C0MI61_CANLF</name>
<feature type="transmembrane region" description="Helical" evidence="6">
    <location>
        <begin position="120"/>
        <end position="142"/>
    </location>
</feature>
<dbReference type="GO" id="GO:0004930">
    <property type="term" value="F:G protein-coupled receptor activity"/>
    <property type="evidence" value="ECO:0007669"/>
    <property type="project" value="Ensembl"/>
</dbReference>
<sequence>MPPPAPPTELVPSERAVVLLSCALSALGSGLLVATHALWPDLRSRARRLLLFLSLADLLSAASYFYGVLQDFAGPSWDCVLQGALSTFANTSSFFWTVAIALYLYLSIVRAAREPRTGRLLWAFHVVSWGVPLAITVAAVALKKIGYDASDVSVGWCWIDLEAEDRILWMLLTGKLWEMLAYVTLPVLYLLIRKHINRAHEALSEYRPILSEAHQLQRRASVADKKLILIPLIFICLRVWSTVRFVLTLCGSPAVRSPVLVVLHVCRPALPGPCCSGSGAGLDPPLPKPPSPTKWVHPSTPAILGLAGISAPRCLPFCLRPNGGVSVRGWKGSEAQAQPRGIKGPSGGLGMARELP</sequence>
<evidence type="ECO:0000313" key="10">
    <source>
        <dbReference type="Ensembl" id="ENSCAFP00030009743.1"/>
    </source>
</evidence>
<dbReference type="PRINTS" id="PR02001">
    <property type="entry name" value="GCR1CAMPR"/>
</dbReference>
<evidence type="ECO:0000256" key="6">
    <source>
        <dbReference type="SAM" id="Phobius"/>
    </source>
</evidence>
<reference evidence="11" key="2">
    <citation type="submission" date="2018-10" db="EMBL/GenBank/DDBJ databases">
        <title>De novo assembly of a Great Dane genome.</title>
        <authorList>
            <person name="Kidd J.M."/>
            <person name="Pendleton A.L."/>
            <person name="Shen F."/>
            <person name="Emery S."/>
        </authorList>
    </citation>
    <scope>NUCLEOTIDE SEQUENCE [LARGE SCALE GENOMIC DNA]</scope>
    <source>
        <strain evidence="11">Great Dane</strain>
    </source>
</reference>
<reference evidence="9 12" key="1">
    <citation type="journal article" date="2005" name="Nature">
        <title>Genome sequence, comparative analysis and haplotype structure of the domestic dog.</title>
        <authorList>
            <consortium name="Broad Sequencing Platform"/>
            <person name="Lindblad-Toh K."/>
            <person name="Wade C.M."/>
            <person name="Mikkelsen T.S."/>
            <person name="Karlsson E.K."/>
            <person name="Jaffe D.B."/>
            <person name="Kamal M."/>
            <person name="Clamp M."/>
            <person name="Chang J.L."/>
            <person name="Kulbokas E.J. III"/>
            <person name="Zody M.C."/>
            <person name="Mauceli E."/>
            <person name="Xie X."/>
            <person name="Breen M."/>
            <person name="Wayne R.K."/>
            <person name="Ostrander E.A."/>
            <person name="Ponting C.P."/>
            <person name="Galibert F."/>
            <person name="Smith D.R."/>
            <person name="DeJong P.J."/>
            <person name="Kirkness E."/>
            <person name="Alvarez P."/>
            <person name="Biagi T."/>
            <person name="Brockman W."/>
            <person name="Butler J."/>
            <person name="Chin C.W."/>
            <person name="Cook A."/>
            <person name="Cuff J."/>
            <person name="Daly M.J."/>
            <person name="DeCaprio D."/>
            <person name="Gnerre S."/>
            <person name="Grabherr M."/>
            <person name="Kellis M."/>
            <person name="Kleber M."/>
            <person name="Bardeleben C."/>
            <person name="Goodstadt L."/>
            <person name="Heger A."/>
            <person name="Hitte C."/>
            <person name="Kim L."/>
            <person name="Koepfli K.P."/>
            <person name="Parker H.G."/>
            <person name="Pollinger J.P."/>
            <person name="Searle S.M."/>
            <person name="Sutter N.B."/>
            <person name="Thomas R."/>
            <person name="Webber C."/>
            <person name="Baldwin J."/>
            <person name="Abebe A."/>
            <person name="Abouelleil A."/>
            <person name="Aftuck L."/>
            <person name="Ait-Zahra M."/>
            <person name="Aldredge T."/>
            <person name="Allen N."/>
            <person name="An P."/>
            <person name="Anderson S."/>
            <person name="Antoine C."/>
            <person name="Arachchi H."/>
            <person name="Aslam A."/>
            <person name="Ayotte L."/>
            <person name="Bachantsang P."/>
            <person name="Barry A."/>
            <person name="Bayul T."/>
            <person name="Benamara M."/>
            <person name="Berlin A."/>
            <person name="Bessette D."/>
            <person name="Blitshteyn B."/>
            <person name="Bloom T."/>
            <person name="Blye J."/>
            <person name="Boguslavskiy L."/>
            <person name="Bonnet C."/>
            <person name="Boukhgalter B."/>
            <person name="Brown A."/>
            <person name="Cahill P."/>
            <person name="Calixte N."/>
            <person name="Camarata J."/>
            <person name="Cheshatsang Y."/>
            <person name="Chu J."/>
            <person name="Citroen M."/>
            <person name="Collymore A."/>
            <person name="Cooke P."/>
            <person name="Dawoe T."/>
            <person name="Daza R."/>
            <person name="Decktor K."/>
            <person name="DeGray S."/>
            <person name="Dhargay N."/>
            <person name="Dooley K."/>
            <person name="Dooley K."/>
            <person name="Dorje P."/>
            <person name="Dorjee K."/>
            <person name="Dorris L."/>
            <person name="Duffey N."/>
            <person name="Dupes A."/>
            <person name="Egbiremolen O."/>
            <person name="Elong R."/>
            <person name="Falk J."/>
            <person name="Farina A."/>
            <person name="Faro S."/>
            <person name="Ferguson D."/>
            <person name="Ferreira P."/>
            <person name="Fisher S."/>
            <person name="FitzGerald M."/>
            <person name="Foley K."/>
            <person name="Foley C."/>
            <person name="Franke A."/>
            <person name="Friedrich D."/>
            <person name="Gage D."/>
            <person name="Garber M."/>
            <person name="Gearin G."/>
            <person name="Giannoukos G."/>
            <person name="Goode T."/>
            <person name="Goyette A."/>
            <person name="Graham J."/>
            <person name="Grandbois E."/>
            <person name="Gyaltsen K."/>
            <person name="Hafez N."/>
            <person name="Hagopian D."/>
            <person name="Hagos B."/>
            <person name="Hall J."/>
            <person name="Healy C."/>
            <person name="Hegarty R."/>
            <person name="Honan T."/>
            <person name="Horn A."/>
            <person name="Houde N."/>
            <person name="Hughes L."/>
            <person name="Hunnicutt L."/>
            <person name="Husby M."/>
            <person name="Jester B."/>
            <person name="Jones C."/>
            <person name="Kamat A."/>
            <person name="Kanga B."/>
            <person name="Kells C."/>
            <person name="Khazanovich D."/>
            <person name="Kieu A.C."/>
            <person name="Kisner P."/>
            <person name="Kumar M."/>
            <person name="Lance K."/>
            <person name="Landers T."/>
            <person name="Lara M."/>
            <person name="Lee W."/>
            <person name="Leger J.P."/>
            <person name="Lennon N."/>
            <person name="Leuper L."/>
            <person name="LeVine S."/>
            <person name="Liu J."/>
            <person name="Liu X."/>
            <person name="Lokyitsang Y."/>
            <person name="Lokyitsang T."/>
            <person name="Lui A."/>
            <person name="Macdonald J."/>
            <person name="Major J."/>
            <person name="Marabella R."/>
            <person name="Maru K."/>
            <person name="Matthews C."/>
            <person name="McDonough S."/>
            <person name="Mehta T."/>
            <person name="Meldrim J."/>
            <person name="Melnikov A."/>
            <person name="Meneus L."/>
            <person name="Mihalev A."/>
            <person name="Mihova T."/>
            <person name="Miller K."/>
            <person name="Mittelman R."/>
            <person name="Mlenga V."/>
            <person name="Mulrain L."/>
            <person name="Munson G."/>
            <person name="Navidi A."/>
            <person name="Naylor J."/>
            <person name="Nguyen T."/>
            <person name="Nguyen N."/>
            <person name="Nguyen C."/>
            <person name="Nguyen T."/>
            <person name="Nicol R."/>
            <person name="Norbu N."/>
            <person name="Norbu C."/>
            <person name="Novod N."/>
            <person name="Nyima T."/>
            <person name="Olandt P."/>
            <person name="O'Neill B."/>
            <person name="O'Neill K."/>
            <person name="Osman S."/>
            <person name="Oyono L."/>
            <person name="Patti C."/>
            <person name="Perrin D."/>
            <person name="Phunkhang P."/>
            <person name="Pierre F."/>
            <person name="Priest M."/>
            <person name="Rachupka A."/>
            <person name="Raghuraman S."/>
            <person name="Rameau R."/>
            <person name="Ray V."/>
            <person name="Raymond C."/>
            <person name="Rege F."/>
            <person name="Rise C."/>
            <person name="Rogers J."/>
            <person name="Rogov P."/>
            <person name="Sahalie J."/>
            <person name="Settipalli S."/>
            <person name="Sharpe T."/>
            <person name="Shea T."/>
            <person name="Sheehan M."/>
            <person name="Sherpa N."/>
            <person name="Shi J."/>
            <person name="Shih D."/>
            <person name="Sloan J."/>
            <person name="Smith C."/>
            <person name="Sparrow T."/>
            <person name="Stalker J."/>
            <person name="Stange-Thomann N."/>
            <person name="Stavropoulos S."/>
            <person name="Stone C."/>
            <person name="Stone S."/>
            <person name="Sykes S."/>
            <person name="Tchuinga P."/>
            <person name="Tenzing P."/>
            <person name="Tesfaye S."/>
            <person name="Thoulutsang D."/>
            <person name="Thoulutsang Y."/>
            <person name="Topham K."/>
            <person name="Topping I."/>
            <person name="Tsamla T."/>
            <person name="Vassiliev H."/>
            <person name="Venkataraman V."/>
            <person name="Vo A."/>
            <person name="Wangchuk T."/>
            <person name="Wangdi T."/>
            <person name="Weiand M."/>
            <person name="Wilkinson J."/>
            <person name="Wilson A."/>
            <person name="Yadav S."/>
            <person name="Yang S."/>
            <person name="Yang X."/>
            <person name="Young G."/>
            <person name="Yu Q."/>
            <person name="Zainoun J."/>
            <person name="Zembek L."/>
            <person name="Zimmer A."/>
            <person name="Lander E.S."/>
        </authorList>
    </citation>
    <scope>NUCLEOTIDE SEQUENCE [LARGE SCALE GENOMIC DNA]</scope>
    <source>
        <strain evidence="9">Boxer</strain>
    </source>
</reference>
<evidence type="ECO:0000313" key="12">
    <source>
        <dbReference type="Proteomes" id="UP000002254"/>
    </source>
</evidence>
<comment type="subcellular location">
    <subcellularLocation>
        <location evidence="1">Membrane</location>
        <topology evidence="1">Multi-pass membrane protein</topology>
    </subcellularLocation>
</comment>
<protein>
    <submittedName>
        <fullName evidence="10">G protein-coupled receptor 157</fullName>
    </submittedName>
</protein>
<dbReference type="Pfam" id="PF00002">
    <property type="entry name" value="7tm_2"/>
    <property type="match status" value="1"/>
</dbReference>
<feature type="transmembrane region" description="Helical" evidence="6">
    <location>
        <begin position="87"/>
        <end position="108"/>
    </location>
</feature>
<reference evidence="10" key="3">
    <citation type="submission" date="2019-03" db="EMBL/GenBank/DDBJ databases">
        <authorList>
            <person name="Warren W.C."/>
            <person name="Johnson G.S."/>
        </authorList>
    </citation>
    <scope>NUCLEOTIDE SEQUENCE [LARGE SCALE GENOMIC DNA]</scope>
    <source>
        <strain evidence="10">Basenji</strain>
    </source>
</reference>
<proteinExistence type="predicted"/>
<feature type="domain" description="G-protein coupled receptors family 1 profile" evidence="8">
    <location>
        <begin position="28"/>
        <end position="236"/>
    </location>
</feature>
<accession>A0A8C0MI61</accession>
<dbReference type="InterPro" id="IPR000832">
    <property type="entry name" value="GPCR_2_secretin-like"/>
</dbReference>
<dbReference type="Proteomes" id="UP000002254">
    <property type="component" value="Chromosome 5"/>
</dbReference>
<reference evidence="10" key="4">
    <citation type="submission" date="2025-05" db="UniProtKB">
        <authorList>
            <consortium name="Ensembl"/>
        </authorList>
    </citation>
    <scope>IDENTIFICATION</scope>
</reference>
<evidence type="ECO:0000256" key="2">
    <source>
        <dbReference type="ARBA" id="ARBA00022692"/>
    </source>
</evidence>
<dbReference type="Ensembl" id="ENSCAFT00000104690.1">
    <property type="protein sequence ID" value="ENSCAFP00000071864.1"/>
    <property type="gene ID" value="ENSCAFG00000019726.6"/>
</dbReference>
<evidence type="ECO:0000256" key="4">
    <source>
        <dbReference type="ARBA" id="ARBA00023136"/>
    </source>
</evidence>
<gene>
    <name evidence="10" type="primary">GPR157</name>
</gene>
<feature type="transmembrane region" description="Helical" evidence="6">
    <location>
        <begin position="16"/>
        <end position="37"/>
    </location>
</feature>
<dbReference type="GO" id="GO:0007200">
    <property type="term" value="P:phospholipase C-activating G protein-coupled receptor signaling pathway"/>
    <property type="evidence" value="ECO:0007669"/>
    <property type="project" value="Ensembl"/>
</dbReference>
<evidence type="ECO:0000256" key="3">
    <source>
        <dbReference type="ARBA" id="ARBA00022989"/>
    </source>
</evidence>
<keyword evidence="4 6" id="KW-0472">Membrane</keyword>
<dbReference type="Proteomes" id="UP000694542">
    <property type="component" value="Chromosome 5"/>
</dbReference>
<evidence type="ECO:0000313" key="9">
    <source>
        <dbReference type="Ensembl" id="ENSCAFP00000071864.1"/>
    </source>
</evidence>
<evidence type="ECO:0000259" key="7">
    <source>
        <dbReference type="PROSITE" id="PS50261"/>
    </source>
</evidence>